<sequence precursor="true">MRMRSLVITCLLLFSTVSVEAQLFGPRDVGRNTRGASRTAPNAAGTVTQDRRFVRGSRTASDFVGTDKEAAAAFVGNTQAINDGNVTSAVTGLREQPTIRVNRPLTIPRTGLYAPRVKIDFEVPTRVDPGPTVPDSTTQDPALSNSNAANPPRGSAAELPRMSLALRQLVRRHGLKINPAPTERSVILSGTVPTEHDRRIAELLANFEPGLENVKNDLQVAQ</sequence>
<keyword evidence="2" id="KW-0732">Signal</keyword>
<dbReference type="PROSITE" id="PS50914">
    <property type="entry name" value="BON"/>
    <property type="match status" value="1"/>
</dbReference>
<feature type="domain" description="BON" evidence="3">
    <location>
        <begin position="154"/>
        <end position="222"/>
    </location>
</feature>
<evidence type="ECO:0000256" key="1">
    <source>
        <dbReference type="SAM" id="MobiDB-lite"/>
    </source>
</evidence>
<dbReference type="KEGG" id="fmr:Fuma_03054"/>
<feature type="region of interest" description="Disordered" evidence="1">
    <location>
        <begin position="124"/>
        <end position="157"/>
    </location>
</feature>
<reference evidence="4 5" key="1">
    <citation type="journal article" date="2016" name="Front. Microbiol.">
        <title>Fuerstia marisgermanicae gen. nov., sp. nov., an Unusual Member of the Phylum Planctomycetes from the German Wadden Sea.</title>
        <authorList>
            <person name="Kohn T."/>
            <person name="Heuer A."/>
            <person name="Jogler M."/>
            <person name="Vollmers J."/>
            <person name="Boedeker C."/>
            <person name="Bunk B."/>
            <person name="Rast P."/>
            <person name="Borchert D."/>
            <person name="Glockner I."/>
            <person name="Freese H.M."/>
            <person name="Klenk H.P."/>
            <person name="Overmann J."/>
            <person name="Kaster A.K."/>
            <person name="Rohde M."/>
            <person name="Wiegand S."/>
            <person name="Jogler C."/>
        </authorList>
    </citation>
    <scope>NUCLEOTIDE SEQUENCE [LARGE SCALE GENOMIC DNA]</scope>
    <source>
        <strain evidence="4 5">NH11</strain>
    </source>
</reference>
<protein>
    <submittedName>
        <fullName evidence="4">BON domain protein</fullName>
    </submittedName>
</protein>
<dbReference type="EMBL" id="CP017641">
    <property type="protein sequence ID" value="APZ93436.1"/>
    <property type="molecule type" value="Genomic_DNA"/>
</dbReference>
<evidence type="ECO:0000259" key="3">
    <source>
        <dbReference type="PROSITE" id="PS50914"/>
    </source>
</evidence>
<accession>A0A1P8WH81</accession>
<evidence type="ECO:0000313" key="5">
    <source>
        <dbReference type="Proteomes" id="UP000187735"/>
    </source>
</evidence>
<feature type="compositionally biased region" description="Polar residues" evidence="1">
    <location>
        <begin position="134"/>
        <end position="149"/>
    </location>
</feature>
<gene>
    <name evidence="4" type="ORF">Fuma_03054</name>
</gene>
<dbReference type="AlphaFoldDB" id="A0A1P8WH81"/>
<keyword evidence="5" id="KW-1185">Reference proteome</keyword>
<proteinExistence type="predicted"/>
<organism evidence="4 5">
    <name type="scientific">Fuerstiella marisgermanici</name>
    <dbReference type="NCBI Taxonomy" id="1891926"/>
    <lineage>
        <taxon>Bacteria</taxon>
        <taxon>Pseudomonadati</taxon>
        <taxon>Planctomycetota</taxon>
        <taxon>Planctomycetia</taxon>
        <taxon>Planctomycetales</taxon>
        <taxon>Planctomycetaceae</taxon>
        <taxon>Fuerstiella</taxon>
    </lineage>
</organism>
<evidence type="ECO:0000256" key="2">
    <source>
        <dbReference type="SAM" id="SignalP"/>
    </source>
</evidence>
<feature type="signal peptide" evidence="2">
    <location>
        <begin position="1"/>
        <end position="21"/>
    </location>
</feature>
<name>A0A1P8WH81_9PLAN</name>
<evidence type="ECO:0000313" key="4">
    <source>
        <dbReference type="EMBL" id="APZ93436.1"/>
    </source>
</evidence>
<dbReference type="InterPro" id="IPR007055">
    <property type="entry name" value="BON_dom"/>
</dbReference>
<feature type="chain" id="PRO_5012930344" evidence="2">
    <location>
        <begin position="22"/>
        <end position="222"/>
    </location>
</feature>
<dbReference type="Proteomes" id="UP000187735">
    <property type="component" value="Chromosome"/>
</dbReference>